<evidence type="ECO:0000256" key="8">
    <source>
        <dbReference type="ARBA" id="ARBA00023310"/>
    </source>
</evidence>
<evidence type="ECO:0000256" key="2">
    <source>
        <dbReference type="ARBA" id="ARBA00007046"/>
    </source>
</evidence>
<dbReference type="Gene3D" id="1.10.520.20">
    <property type="entry name" value="N-terminal domain of the delta subunit of the F1F0-ATP synthase"/>
    <property type="match status" value="1"/>
</dbReference>
<dbReference type="AlphaFoldDB" id="A0A2T3APG7"/>
<keyword evidence="7" id="KW-0472">Membrane</keyword>
<dbReference type="InterPro" id="IPR000711">
    <property type="entry name" value="ATPase_OSCP/dsu"/>
</dbReference>
<protein>
    <recommendedName>
        <fullName evidence="3">ATP synthase subunit 5, mitochondrial</fullName>
    </recommendedName>
</protein>
<dbReference type="FunCoup" id="A0A2T3APG7">
    <property type="interactions" value="679"/>
</dbReference>
<dbReference type="Pfam" id="PF00213">
    <property type="entry name" value="OSCP"/>
    <property type="match status" value="1"/>
</dbReference>
<reference evidence="9 10" key="1">
    <citation type="journal article" date="2018" name="New Phytol.">
        <title>Comparative genomics and transcriptomics depict ericoid mycorrhizal fungi as versatile saprotrophs and plant mutualists.</title>
        <authorList>
            <person name="Martino E."/>
            <person name="Morin E."/>
            <person name="Grelet G.A."/>
            <person name="Kuo A."/>
            <person name="Kohler A."/>
            <person name="Daghino S."/>
            <person name="Barry K.W."/>
            <person name="Cichocki N."/>
            <person name="Clum A."/>
            <person name="Dockter R.B."/>
            <person name="Hainaut M."/>
            <person name="Kuo R.C."/>
            <person name="LaButti K."/>
            <person name="Lindahl B.D."/>
            <person name="Lindquist E.A."/>
            <person name="Lipzen A."/>
            <person name="Khouja H.R."/>
            <person name="Magnuson J."/>
            <person name="Murat C."/>
            <person name="Ohm R.A."/>
            <person name="Singer S.W."/>
            <person name="Spatafora J.W."/>
            <person name="Wang M."/>
            <person name="Veneault-Fourrey C."/>
            <person name="Henrissat B."/>
            <person name="Grigoriev I.V."/>
            <person name="Martin F.M."/>
            <person name="Perotto S."/>
        </authorList>
    </citation>
    <scope>NUCLEOTIDE SEQUENCE [LARGE SCALE GENOMIC DNA]</scope>
    <source>
        <strain evidence="9 10">ATCC 22711</strain>
    </source>
</reference>
<comment type="subcellular location">
    <subcellularLocation>
        <location evidence="1">Membrane</location>
    </subcellularLocation>
</comment>
<keyword evidence="8" id="KW-0066">ATP synthesis</keyword>
<dbReference type="NCBIfam" id="TIGR01145">
    <property type="entry name" value="ATP_synt_delta"/>
    <property type="match status" value="1"/>
</dbReference>
<keyword evidence="5" id="KW-0375">Hydrogen ion transport</keyword>
<dbReference type="GO" id="GO:0016020">
    <property type="term" value="C:membrane"/>
    <property type="evidence" value="ECO:0007669"/>
    <property type="project" value="UniProtKB-SubCell"/>
</dbReference>
<dbReference type="Proteomes" id="UP000241818">
    <property type="component" value="Unassembled WGS sequence"/>
</dbReference>
<dbReference type="EMBL" id="KZ679020">
    <property type="protein sequence ID" value="PSS06822.1"/>
    <property type="molecule type" value="Genomic_DNA"/>
</dbReference>
<keyword evidence="10" id="KW-1185">Reference proteome</keyword>
<evidence type="ECO:0000256" key="5">
    <source>
        <dbReference type="ARBA" id="ARBA00022781"/>
    </source>
</evidence>
<dbReference type="OrthoDB" id="1262810at2759"/>
<organism evidence="9 10">
    <name type="scientific">Amorphotheca resinae ATCC 22711</name>
    <dbReference type="NCBI Taxonomy" id="857342"/>
    <lineage>
        <taxon>Eukaryota</taxon>
        <taxon>Fungi</taxon>
        <taxon>Dikarya</taxon>
        <taxon>Ascomycota</taxon>
        <taxon>Pezizomycotina</taxon>
        <taxon>Leotiomycetes</taxon>
        <taxon>Helotiales</taxon>
        <taxon>Amorphothecaceae</taxon>
        <taxon>Amorphotheca</taxon>
    </lineage>
</organism>
<dbReference type="InterPro" id="IPR020781">
    <property type="entry name" value="ATPase_OSCP/d_CS"/>
</dbReference>
<dbReference type="HAMAP" id="MF_01416">
    <property type="entry name" value="ATP_synth_delta_bact"/>
    <property type="match status" value="1"/>
</dbReference>
<evidence type="ECO:0000256" key="7">
    <source>
        <dbReference type="ARBA" id="ARBA00023136"/>
    </source>
</evidence>
<evidence type="ECO:0000256" key="1">
    <source>
        <dbReference type="ARBA" id="ARBA00004370"/>
    </source>
</evidence>
<evidence type="ECO:0000256" key="6">
    <source>
        <dbReference type="ARBA" id="ARBA00023065"/>
    </source>
</evidence>
<gene>
    <name evidence="9" type="ORF">M430DRAFT_148806</name>
</gene>
<keyword evidence="4" id="KW-0813">Transport</keyword>
<proteinExistence type="inferred from homology"/>
<comment type="similarity">
    <text evidence="2">Belongs to the ATPase delta chain family.</text>
</comment>
<dbReference type="PRINTS" id="PR00125">
    <property type="entry name" value="ATPASEDELTA"/>
</dbReference>
<evidence type="ECO:0000313" key="10">
    <source>
        <dbReference type="Proteomes" id="UP000241818"/>
    </source>
</evidence>
<dbReference type="GeneID" id="36571225"/>
<evidence type="ECO:0000256" key="4">
    <source>
        <dbReference type="ARBA" id="ARBA00022448"/>
    </source>
</evidence>
<dbReference type="InParanoid" id="A0A2T3APG7"/>
<dbReference type="PANTHER" id="PTHR11910">
    <property type="entry name" value="ATP SYNTHASE DELTA CHAIN"/>
    <property type="match status" value="1"/>
</dbReference>
<accession>A0A2T3APG7</accession>
<evidence type="ECO:0000313" key="9">
    <source>
        <dbReference type="EMBL" id="PSS06822.1"/>
    </source>
</evidence>
<name>A0A2T3APG7_AMORE</name>
<dbReference type="PROSITE" id="PS00389">
    <property type="entry name" value="ATPASE_DELTA"/>
    <property type="match status" value="1"/>
</dbReference>
<dbReference type="SUPFAM" id="SSF47928">
    <property type="entry name" value="N-terminal domain of the delta subunit of the F1F0-ATP synthase"/>
    <property type="match status" value="1"/>
</dbReference>
<keyword evidence="6" id="KW-0406">Ion transport</keyword>
<dbReference type="InterPro" id="IPR026015">
    <property type="entry name" value="ATP_synth_OSCP/delta_N_sf"/>
</dbReference>
<sequence length="230" mass="24316">MLSSRTILRAARAAAPQKALAPRAIASSQIRSYATPATADPKPPVALYGLDGTYASALYTAAVKSSSLEPVAKAISAISEIYQKDPKLATIMTAPTLTSEDKSQIVAELQKHTGDKSDTIKNFLTTLADYNRLGLLQGVCEKFGELMSAAKGEVELTVTSASALDSKTLSRLEAAVSKSQYVGQGKKLKVTNKVNSDILGGLIVEIGDRTIDLSVSSRIAKMNKLLTDAL</sequence>
<evidence type="ECO:0000256" key="3">
    <source>
        <dbReference type="ARBA" id="ARBA00014723"/>
    </source>
</evidence>
<dbReference type="GO" id="GO:0046933">
    <property type="term" value="F:proton-transporting ATP synthase activity, rotational mechanism"/>
    <property type="evidence" value="ECO:0007669"/>
    <property type="project" value="InterPro"/>
</dbReference>
<dbReference type="STRING" id="857342.A0A2T3APG7"/>
<dbReference type="RefSeq" id="XP_024716552.1">
    <property type="nucleotide sequence ID" value="XM_024863144.1"/>
</dbReference>